<dbReference type="GO" id="GO:0016787">
    <property type="term" value="F:hydrolase activity"/>
    <property type="evidence" value="ECO:0007669"/>
    <property type="project" value="UniProtKB-KW"/>
</dbReference>
<keyword evidence="7" id="KW-1015">Disulfide bond</keyword>
<evidence type="ECO:0000256" key="3">
    <source>
        <dbReference type="ARBA" id="ARBA00023001"/>
    </source>
</evidence>
<dbReference type="InterPro" id="IPR005103">
    <property type="entry name" value="AA9_LPMO"/>
</dbReference>
<dbReference type="OrthoDB" id="4849160at2759"/>
<feature type="region of interest" description="Disordered" evidence="13">
    <location>
        <begin position="262"/>
        <end position="304"/>
    </location>
</feature>
<evidence type="ECO:0000256" key="1">
    <source>
        <dbReference type="ARBA" id="ARBA00001973"/>
    </source>
</evidence>
<evidence type="ECO:0000259" key="15">
    <source>
        <dbReference type="Pfam" id="PF03443"/>
    </source>
</evidence>
<dbReference type="Pfam" id="PF03443">
    <property type="entry name" value="AA9"/>
    <property type="match status" value="1"/>
</dbReference>
<comment type="cofactor">
    <cofactor evidence="1">
        <name>Cu(2+)</name>
        <dbReference type="ChEBI" id="CHEBI:29036"/>
    </cofactor>
</comment>
<evidence type="ECO:0000256" key="8">
    <source>
        <dbReference type="ARBA" id="ARBA00023277"/>
    </source>
</evidence>
<evidence type="ECO:0000256" key="14">
    <source>
        <dbReference type="SAM" id="SignalP"/>
    </source>
</evidence>
<name>A0A0C3LJX4_9AGAM</name>
<keyword evidence="2" id="KW-0479">Metal-binding</keyword>
<reference evidence="16 17" key="1">
    <citation type="submission" date="2014-04" db="EMBL/GenBank/DDBJ databases">
        <authorList>
            <consortium name="DOE Joint Genome Institute"/>
            <person name="Kuo A."/>
            <person name="Girlanda M."/>
            <person name="Perotto S."/>
            <person name="Kohler A."/>
            <person name="Nagy L.G."/>
            <person name="Floudas D."/>
            <person name="Copeland A."/>
            <person name="Barry K.W."/>
            <person name="Cichocki N."/>
            <person name="Veneault-Fourrey C."/>
            <person name="LaButti K."/>
            <person name="Lindquist E.A."/>
            <person name="Lipzen A."/>
            <person name="Lundell T."/>
            <person name="Morin E."/>
            <person name="Murat C."/>
            <person name="Sun H."/>
            <person name="Tunlid A."/>
            <person name="Henrissat B."/>
            <person name="Grigoriev I.V."/>
            <person name="Hibbett D.S."/>
            <person name="Martin F."/>
            <person name="Nordberg H.P."/>
            <person name="Cantor M.N."/>
            <person name="Hua S.X."/>
        </authorList>
    </citation>
    <scope>NUCLEOTIDE SEQUENCE [LARGE SCALE GENOMIC DNA]</scope>
    <source>
        <strain evidence="16 17">MUT 4182</strain>
    </source>
</reference>
<keyword evidence="8" id="KW-0119">Carbohydrate metabolism</keyword>
<keyword evidence="5" id="KW-0186">Copper</keyword>
<evidence type="ECO:0000256" key="10">
    <source>
        <dbReference type="ARBA" id="ARBA00044502"/>
    </source>
</evidence>
<feature type="signal peptide" evidence="14">
    <location>
        <begin position="1"/>
        <end position="19"/>
    </location>
</feature>
<keyword evidence="17" id="KW-1185">Reference proteome</keyword>
<dbReference type="EMBL" id="KN822943">
    <property type="protein sequence ID" value="KIO34328.1"/>
    <property type="molecule type" value="Genomic_DNA"/>
</dbReference>
<keyword evidence="16" id="KW-0378">Hydrolase</keyword>
<organism evidence="16 17">
    <name type="scientific">Tulasnella calospora MUT 4182</name>
    <dbReference type="NCBI Taxonomy" id="1051891"/>
    <lineage>
        <taxon>Eukaryota</taxon>
        <taxon>Fungi</taxon>
        <taxon>Dikarya</taxon>
        <taxon>Basidiomycota</taxon>
        <taxon>Agaricomycotina</taxon>
        <taxon>Agaricomycetes</taxon>
        <taxon>Cantharellales</taxon>
        <taxon>Tulasnellaceae</taxon>
        <taxon>Tulasnella</taxon>
    </lineage>
</organism>
<keyword evidence="14" id="KW-0732">Signal</keyword>
<dbReference type="GO" id="GO:0004497">
    <property type="term" value="F:monooxygenase activity"/>
    <property type="evidence" value="ECO:0007669"/>
    <property type="project" value="UniProtKB-KW"/>
</dbReference>
<dbReference type="InterPro" id="IPR049892">
    <property type="entry name" value="AA9"/>
</dbReference>
<dbReference type="CDD" id="cd21175">
    <property type="entry name" value="LPMO_AA9"/>
    <property type="match status" value="1"/>
</dbReference>
<dbReference type="PANTHER" id="PTHR33353:SF6">
    <property type="entry name" value="ENDOGLUCANASE IV"/>
    <property type="match status" value="1"/>
</dbReference>
<dbReference type="Gene3D" id="2.70.50.70">
    <property type="match status" value="1"/>
</dbReference>
<proteinExistence type="inferred from homology"/>
<dbReference type="AlphaFoldDB" id="A0A0C3LJX4"/>
<feature type="domain" description="Auxiliary Activity family 9 catalytic" evidence="15">
    <location>
        <begin position="20"/>
        <end position="240"/>
    </location>
</feature>
<sequence>MKSIIASIGALAAATQVAAHGYVSSAVIGGTTYTGYLPYTDPYYSPPPERIIRAIPGNGPVTDMSLIDIQCNGWSEGGVIGSSPAPLYATPAPAGSTVSLQWTDWPDSHMCPIITYMAKVPSGSSITSWSPGTSAVWFKVAEAGLDTSTNTWAAIKLIADGNKYSFTIPSTLAPGQYIIRHEIIALHSSYTYPGAQSYPSCIQIEVTGSGTVTPSGSKLVAFPGAYNANTAGLVWPLWNPNNLQSGVAYPIPGPSLYFSGSTATSTTTARTSSTTTTTTTRASSTTTTTTRSSTTTTTTPRTST</sequence>
<evidence type="ECO:0000313" key="17">
    <source>
        <dbReference type="Proteomes" id="UP000054248"/>
    </source>
</evidence>
<accession>A0A0C3LJX4</accession>
<evidence type="ECO:0000313" key="16">
    <source>
        <dbReference type="EMBL" id="KIO34328.1"/>
    </source>
</evidence>
<evidence type="ECO:0000256" key="2">
    <source>
        <dbReference type="ARBA" id="ARBA00022723"/>
    </source>
</evidence>
<evidence type="ECO:0000256" key="13">
    <source>
        <dbReference type="SAM" id="MobiDB-lite"/>
    </source>
</evidence>
<comment type="catalytic activity">
    <reaction evidence="11">
        <text>[(1-&gt;4)-beta-D-glucosyl]n+m + reduced acceptor + O2 = 4-dehydro-beta-D-glucosyl-[(1-&gt;4)-beta-D-glucosyl]n-1 + [(1-&gt;4)-beta-D-glucosyl]m + acceptor + H2O.</text>
        <dbReference type="EC" id="1.14.99.56"/>
    </reaction>
</comment>
<dbReference type="GO" id="GO:0030245">
    <property type="term" value="P:cellulose catabolic process"/>
    <property type="evidence" value="ECO:0007669"/>
    <property type="project" value="UniProtKB-KW"/>
</dbReference>
<dbReference type="EC" id="1.14.99.56" evidence="12"/>
<keyword evidence="9" id="KW-0624">Polysaccharide degradation</keyword>
<keyword evidence="6" id="KW-0503">Monooxygenase</keyword>
<evidence type="ECO:0000256" key="5">
    <source>
        <dbReference type="ARBA" id="ARBA00023008"/>
    </source>
</evidence>
<feature type="chain" id="PRO_5002166667" description="lytic cellulose monooxygenase (C4-dehydrogenating)" evidence="14">
    <location>
        <begin position="20"/>
        <end position="304"/>
    </location>
</feature>
<keyword evidence="4" id="KW-0560">Oxidoreductase</keyword>
<dbReference type="GO" id="GO:0046872">
    <property type="term" value="F:metal ion binding"/>
    <property type="evidence" value="ECO:0007669"/>
    <property type="project" value="UniProtKB-KW"/>
</dbReference>
<dbReference type="STRING" id="1051891.A0A0C3LJX4"/>
<evidence type="ECO:0000256" key="4">
    <source>
        <dbReference type="ARBA" id="ARBA00023002"/>
    </source>
</evidence>
<dbReference type="Proteomes" id="UP000054248">
    <property type="component" value="Unassembled WGS sequence"/>
</dbReference>
<comment type="similarity">
    <text evidence="10">Belongs to the polysaccharide monooxygenase AA9 family.</text>
</comment>
<evidence type="ECO:0000256" key="7">
    <source>
        <dbReference type="ARBA" id="ARBA00023157"/>
    </source>
</evidence>
<dbReference type="HOGENOM" id="CLU_031730_1_1_1"/>
<gene>
    <name evidence="16" type="ORF">M407DRAFT_218482</name>
</gene>
<evidence type="ECO:0000256" key="6">
    <source>
        <dbReference type="ARBA" id="ARBA00023033"/>
    </source>
</evidence>
<evidence type="ECO:0000256" key="12">
    <source>
        <dbReference type="ARBA" id="ARBA00047174"/>
    </source>
</evidence>
<evidence type="ECO:0000256" key="9">
    <source>
        <dbReference type="ARBA" id="ARBA00023326"/>
    </source>
</evidence>
<keyword evidence="3" id="KW-0136">Cellulose degradation</keyword>
<protein>
    <recommendedName>
        <fullName evidence="12">lytic cellulose monooxygenase (C4-dehydrogenating)</fullName>
        <ecNumber evidence="12">1.14.99.56</ecNumber>
    </recommendedName>
</protein>
<reference evidence="17" key="2">
    <citation type="submission" date="2015-01" db="EMBL/GenBank/DDBJ databases">
        <title>Evolutionary Origins and Diversification of the Mycorrhizal Mutualists.</title>
        <authorList>
            <consortium name="DOE Joint Genome Institute"/>
            <consortium name="Mycorrhizal Genomics Consortium"/>
            <person name="Kohler A."/>
            <person name="Kuo A."/>
            <person name="Nagy L.G."/>
            <person name="Floudas D."/>
            <person name="Copeland A."/>
            <person name="Barry K.W."/>
            <person name="Cichocki N."/>
            <person name="Veneault-Fourrey C."/>
            <person name="LaButti K."/>
            <person name="Lindquist E.A."/>
            <person name="Lipzen A."/>
            <person name="Lundell T."/>
            <person name="Morin E."/>
            <person name="Murat C."/>
            <person name="Riley R."/>
            <person name="Ohm R."/>
            <person name="Sun H."/>
            <person name="Tunlid A."/>
            <person name="Henrissat B."/>
            <person name="Grigoriev I.V."/>
            <person name="Hibbett D.S."/>
            <person name="Martin F."/>
        </authorList>
    </citation>
    <scope>NUCLEOTIDE SEQUENCE [LARGE SCALE GENOMIC DNA]</scope>
    <source>
        <strain evidence="17">MUT 4182</strain>
    </source>
</reference>
<feature type="non-terminal residue" evidence="16">
    <location>
        <position position="304"/>
    </location>
</feature>
<evidence type="ECO:0000256" key="11">
    <source>
        <dbReference type="ARBA" id="ARBA00045077"/>
    </source>
</evidence>
<dbReference type="PANTHER" id="PTHR33353">
    <property type="entry name" value="PUTATIVE (AFU_ORTHOLOGUE AFUA_1G12560)-RELATED"/>
    <property type="match status" value="1"/>
</dbReference>